<name>A0A399RSD0_9PROT</name>
<evidence type="ECO:0000256" key="9">
    <source>
        <dbReference type="ARBA" id="ARBA00023268"/>
    </source>
</evidence>
<dbReference type="EMBL" id="QWFX01000005">
    <property type="protein sequence ID" value="RIJ32909.1"/>
    <property type="molecule type" value="Genomic_DNA"/>
</dbReference>
<comment type="catalytic activity">
    <reaction evidence="11">
        <text>[GlcNAc-(1-&gt;4)-Mur2Ac(oyl-L-Ala-gamma-D-Glu-L-Lys-D-Ala-D-Ala)](n)-di-trans,octa-cis-undecaprenyl diphosphate + beta-D-GlcNAc-(1-&gt;4)-Mur2Ac(oyl-L-Ala-gamma-D-Glu-L-Lys-D-Ala-D-Ala)-di-trans,octa-cis-undecaprenyl diphosphate = [GlcNAc-(1-&gt;4)-Mur2Ac(oyl-L-Ala-gamma-D-Glu-L-Lys-D-Ala-D-Ala)](n+1)-di-trans,octa-cis-undecaprenyl diphosphate + di-trans,octa-cis-undecaprenyl diphosphate + H(+)</text>
        <dbReference type="Rhea" id="RHEA:23708"/>
        <dbReference type="Rhea" id="RHEA-COMP:9602"/>
        <dbReference type="Rhea" id="RHEA-COMP:9603"/>
        <dbReference type="ChEBI" id="CHEBI:15378"/>
        <dbReference type="ChEBI" id="CHEBI:58405"/>
        <dbReference type="ChEBI" id="CHEBI:60033"/>
        <dbReference type="ChEBI" id="CHEBI:78435"/>
        <dbReference type="EC" id="2.4.99.28"/>
    </reaction>
</comment>
<evidence type="ECO:0000256" key="4">
    <source>
        <dbReference type="ARBA" id="ARBA00022645"/>
    </source>
</evidence>
<dbReference type="GO" id="GO:0006508">
    <property type="term" value="P:proteolysis"/>
    <property type="evidence" value="ECO:0007669"/>
    <property type="project" value="UniProtKB-KW"/>
</dbReference>
<proteinExistence type="inferred from homology"/>
<accession>A0A399RSD0</accession>
<feature type="domain" description="Glycosyl transferase family 51" evidence="14">
    <location>
        <begin position="46"/>
        <end position="219"/>
    </location>
</feature>
<keyword evidence="9" id="KW-0511">Multifunctional enzyme</keyword>
<dbReference type="GO" id="GO:0008955">
    <property type="term" value="F:peptidoglycan glycosyltransferase activity"/>
    <property type="evidence" value="ECO:0007669"/>
    <property type="project" value="UniProtKB-EC"/>
</dbReference>
<dbReference type="InterPro" id="IPR023346">
    <property type="entry name" value="Lysozyme-like_dom_sf"/>
</dbReference>
<dbReference type="GO" id="GO:0008658">
    <property type="term" value="F:penicillin binding"/>
    <property type="evidence" value="ECO:0007669"/>
    <property type="project" value="InterPro"/>
</dbReference>
<keyword evidence="5" id="KW-0645">Protease</keyword>
<dbReference type="OrthoDB" id="9766909at2"/>
<dbReference type="InterPro" id="IPR001460">
    <property type="entry name" value="PCN-bd_Tpept"/>
</dbReference>
<dbReference type="SUPFAM" id="SSF53955">
    <property type="entry name" value="Lysozyme-like"/>
    <property type="match status" value="1"/>
</dbReference>
<comment type="caution">
    <text evidence="16">The sequence shown here is derived from an EMBL/GenBank/DDBJ whole genome shotgun (WGS) entry which is preliminary data.</text>
</comment>
<dbReference type="Pfam" id="PF06832">
    <property type="entry name" value="BiPBP_C"/>
    <property type="match status" value="1"/>
</dbReference>
<dbReference type="InterPro" id="IPR012338">
    <property type="entry name" value="Beta-lactam/transpept-like"/>
</dbReference>
<evidence type="ECO:0000256" key="12">
    <source>
        <dbReference type="SAM" id="SignalP"/>
    </source>
</evidence>
<dbReference type="Pfam" id="PF00912">
    <property type="entry name" value="Transgly"/>
    <property type="match status" value="1"/>
</dbReference>
<dbReference type="RefSeq" id="WP_119374990.1">
    <property type="nucleotide sequence ID" value="NZ_QWFX01000005.1"/>
</dbReference>
<dbReference type="GO" id="GO:0004180">
    <property type="term" value="F:carboxypeptidase activity"/>
    <property type="evidence" value="ECO:0007669"/>
    <property type="project" value="UniProtKB-KW"/>
</dbReference>
<dbReference type="InterPro" id="IPR009647">
    <property type="entry name" value="PBP_C"/>
</dbReference>
<dbReference type="AlphaFoldDB" id="A0A399RSD0"/>
<evidence type="ECO:0000256" key="3">
    <source>
        <dbReference type="ARBA" id="ARBA00007739"/>
    </source>
</evidence>
<dbReference type="Gene3D" id="1.10.3810.10">
    <property type="entry name" value="Biosynthetic peptidoglycan transglycosylase-like"/>
    <property type="match status" value="1"/>
</dbReference>
<dbReference type="GO" id="GO:0030288">
    <property type="term" value="C:outer membrane-bounded periplasmic space"/>
    <property type="evidence" value="ECO:0007669"/>
    <property type="project" value="TreeGrafter"/>
</dbReference>
<dbReference type="SUPFAM" id="SSF56601">
    <property type="entry name" value="beta-lactamase/transpeptidase-like"/>
    <property type="match status" value="1"/>
</dbReference>
<dbReference type="Gene3D" id="3.40.710.10">
    <property type="entry name" value="DD-peptidase/beta-lactamase superfamily"/>
    <property type="match status" value="1"/>
</dbReference>
<gene>
    <name evidence="16" type="primary">pbpC</name>
    <name evidence="16" type="ORF">D1223_03430</name>
</gene>
<keyword evidence="12" id="KW-0732">Signal</keyword>
<protein>
    <recommendedName>
        <fullName evidence="10">peptidoglycan glycosyltransferase</fullName>
        <ecNumber evidence="10">2.4.99.28</ecNumber>
    </recommendedName>
</protein>
<dbReference type="PANTHER" id="PTHR32282">
    <property type="entry name" value="BINDING PROTEIN TRANSPEPTIDASE, PUTATIVE-RELATED"/>
    <property type="match status" value="1"/>
</dbReference>
<evidence type="ECO:0000313" key="17">
    <source>
        <dbReference type="Proteomes" id="UP000266385"/>
    </source>
</evidence>
<dbReference type="InterPro" id="IPR036950">
    <property type="entry name" value="PBP_transglycosylase"/>
</dbReference>
<evidence type="ECO:0000256" key="11">
    <source>
        <dbReference type="ARBA" id="ARBA00049902"/>
    </source>
</evidence>
<feature type="signal peptide" evidence="12">
    <location>
        <begin position="1"/>
        <end position="20"/>
    </location>
</feature>
<evidence type="ECO:0000259" key="14">
    <source>
        <dbReference type="Pfam" id="PF00912"/>
    </source>
</evidence>
<dbReference type="Proteomes" id="UP000266385">
    <property type="component" value="Unassembled WGS sequence"/>
</dbReference>
<keyword evidence="4" id="KW-0121">Carboxypeptidase</keyword>
<dbReference type="PANTHER" id="PTHR32282:SF15">
    <property type="entry name" value="PENICILLIN-BINDING PROTEIN 1C"/>
    <property type="match status" value="1"/>
</dbReference>
<keyword evidence="7" id="KW-0808">Transferase</keyword>
<evidence type="ECO:0000256" key="1">
    <source>
        <dbReference type="ARBA" id="ARBA00004752"/>
    </source>
</evidence>
<feature type="domain" description="Penicillin-binding protein transpeptidase" evidence="13">
    <location>
        <begin position="295"/>
        <end position="538"/>
    </location>
</feature>
<dbReference type="InterPro" id="IPR050396">
    <property type="entry name" value="Glycosyltr_51/Transpeptidase"/>
</dbReference>
<evidence type="ECO:0000256" key="2">
    <source>
        <dbReference type="ARBA" id="ARBA00007090"/>
    </source>
</evidence>
<keyword evidence="6" id="KW-0328">Glycosyltransferase</keyword>
<evidence type="ECO:0000259" key="13">
    <source>
        <dbReference type="Pfam" id="PF00905"/>
    </source>
</evidence>
<dbReference type="UniPathway" id="UPA00219"/>
<feature type="domain" description="Penicillin-binding C-terminal" evidence="15">
    <location>
        <begin position="593"/>
        <end position="678"/>
    </location>
</feature>
<evidence type="ECO:0000256" key="8">
    <source>
        <dbReference type="ARBA" id="ARBA00022801"/>
    </source>
</evidence>
<evidence type="ECO:0000256" key="7">
    <source>
        <dbReference type="ARBA" id="ARBA00022679"/>
    </source>
</evidence>
<comment type="similarity">
    <text evidence="3">In the N-terminal section; belongs to the glycosyltransferase 51 family.</text>
</comment>
<dbReference type="InterPro" id="IPR001264">
    <property type="entry name" value="Glyco_trans_51"/>
</dbReference>
<dbReference type="Pfam" id="PF00905">
    <property type="entry name" value="Transpeptidase"/>
    <property type="match status" value="1"/>
</dbReference>
<dbReference type="NCBIfam" id="TIGR02073">
    <property type="entry name" value="PBP_1c"/>
    <property type="match status" value="1"/>
</dbReference>
<keyword evidence="8" id="KW-0378">Hydrolase</keyword>
<organism evidence="16 17">
    <name type="scientific">Henriciella mobilis</name>
    <dbReference type="NCBI Taxonomy" id="2305467"/>
    <lineage>
        <taxon>Bacteria</taxon>
        <taxon>Pseudomonadati</taxon>
        <taxon>Pseudomonadota</taxon>
        <taxon>Alphaproteobacteria</taxon>
        <taxon>Hyphomonadales</taxon>
        <taxon>Hyphomonadaceae</taxon>
        <taxon>Henriciella</taxon>
    </lineage>
</organism>
<dbReference type="InterPro" id="IPR011815">
    <property type="entry name" value="PBP_1c"/>
</dbReference>
<comment type="pathway">
    <text evidence="1">Cell wall biogenesis; peptidoglycan biosynthesis.</text>
</comment>
<evidence type="ECO:0000256" key="6">
    <source>
        <dbReference type="ARBA" id="ARBA00022676"/>
    </source>
</evidence>
<evidence type="ECO:0000256" key="5">
    <source>
        <dbReference type="ARBA" id="ARBA00022670"/>
    </source>
</evidence>
<reference evidence="16 17" key="1">
    <citation type="submission" date="2018-08" db="EMBL/GenBank/DDBJ databases">
        <title>Henriciella mobilis sp. nov., isolated from seawater.</title>
        <authorList>
            <person name="Cheng H."/>
            <person name="Wu Y.-H."/>
            <person name="Xu X.-W."/>
            <person name="Guo L.-L."/>
        </authorList>
    </citation>
    <scope>NUCLEOTIDE SEQUENCE [LARGE SCALE GENOMIC DNA]</scope>
    <source>
        <strain evidence="16 17">JN25</strain>
    </source>
</reference>
<feature type="chain" id="PRO_5017289145" description="peptidoglycan glycosyltransferase" evidence="12">
    <location>
        <begin position="21"/>
        <end position="687"/>
    </location>
</feature>
<comment type="similarity">
    <text evidence="2">In the C-terminal section; belongs to the transpeptidase family.</text>
</comment>
<dbReference type="GO" id="GO:0009252">
    <property type="term" value="P:peptidoglycan biosynthetic process"/>
    <property type="evidence" value="ECO:0007669"/>
    <property type="project" value="UniProtKB-UniPathway"/>
</dbReference>
<dbReference type="EC" id="2.4.99.28" evidence="10"/>
<sequence>MIWLKRLAIAFAALLAAAFALDRIFPPPLERGDVVSVMVTDRDGRPLRAIPTPEHHWRFRADLDEIDPVFVEALLEVEDQRFWSHGGVDWTGMVRAVWSSALAGRVVSGGSTITMQTARLLEPRPRTIPSKLIEMFRAHQIEARLSKREILELYLTLTPYGGNIEGLRAASWHYFGREPDRLSDDQIALLIALPQSPEVRRPDLRPEGAVAGRKAIVSKLERLGYLDAARAEEARTSHLPTGEYAFPARAWHATGRAAKDADGDVRSTLDAKLQQELEALADEHAREFGNETQVAMLVVDIPTRAVRAAVGSASRDLPGGWLDLTAQARSPGSTLKPFIYAMAFDDGSAAPDTRISDLPKRFKSYQPDNFDRMFRGDVRISEALQHSLNVPAVLALDRVGPERFAATLALAGAPPRISKGADKEPGLALALGGAGLTARELAVLYAALGDNGHAKPLVWRVEDEEKMAKARGYRLMSPDSAEKILRILKNAPTPEGRMPGRLTANAPQIAFKTGTSYGFRDAWAAGVSGDHAIVVWVGRADGAPRPGATGRDTALPILFEAADRAAYHLGGNGGAKSRLMSQRAAEAKGALARFDRGGEAPEILFPPRDAELWSGDVNGKPARPFVLAGRGEGKLRWYINGVPCETDDAGLPVWKPEQSGFYKVSAVDEAGREATVRVRVLGASTAG</sequence>
<keyword evidence="17" id="KW-1185">Reference proteome</keyword>
<evidence type="ECO:0000259" key="15">
    <source>
        <dbReference type="Pfam" id="PF06832"/>
    </source>
</evidence>
<evidence type="ECO:0000313" key="16">
    <source>
        <dbReference type="EMBL" id="RIJ32909.1"/>
    </source>
</evidence>
<evidence type="ECO:0000256" key="10">
    <source>
        <dbReference type="ARBA" id="ARBA00044770"/>
    </source>
</evidence>